<organism evidence="3 4">
    <name type="scientific">Vibrio inusitatus NBRC 102082</name>
    <dbReference type="NCBI Taxonomy" id="1219070"/>
    <lineage>
        <taxon>Bacteria</taxon>
        <taxon>Pseudomonadati</taxon>
        <taxon>Pseudomonadota</taxon>
        <taxon>Gammaproteobacteria</taxon>
        <taxon>Vibrionales</taxon>
        <taxon>Vibrionaceae</taxon>
        <taxon>Vibrio</taxon>
    </lineage>
</organism>
<reference evidence="3 4" key="1">
    <citation type="submission" date="2019-06" db="EMBL/GenBank/DDBJ databases">
        <title>Whole genome shotgun sequence of Vibrio inusitatus NBRC 102082.</title>
        <authorList>
            <person name="Hosoyama A."/>
            <person name="Uohara A."/>
            <person name="Ohji S."/>
            <person name="Ichikawa N."/>
        </authorList>
    </citation>
    <scope>NUCLEOTIDE SEQUENCE [LARGE SCALE GENOMIC DNA]</scope>
    <source>
        <strain evidence="3 4">NBRC 102082</strain>
    </source>
</reference>
<gene>
    <name evidence="3" type="ORF">VIN01S_05340</name>
</gene>
<dbReference type="OrthoDB" id="9788155at2"/>
<dbReference type="InterPro" id="IPR002901">
    <property type="entry name" value="MGlyc_endo_b_GlcNAc-like_dom"/>
</dbReference>
<sequence length="267" mass="29973">MSLRRYIPTNGAIIIGSMAIILMASIYYHLGMANDQNSLQFEKTSVPDFAAISDVNQKKSEFFAFIKPYVQKKNAFVQQQRQTLVTLQSALVNGQVLSEAEQNTLTQIASQYRVEVKDFSLNEVDALLVHVDVIPEQLVLIQAANESGWGTSRFAKEANNFFGQWCFTKGCGVVPNQRKEGMTHEVAKFDSVGDSVSAYVDNLNTNQAYSSFRELRANIRAQHKTPTAEQLIHGLGSYSERSDDYINDILAMLRHNKELLEHSSQVN</sequence>
<accession>A0A4Y3HSJ6</accession>
<dbReference type="PANTHER" id="PTHR40572:SF1">
    <property type="entry name" value="PROTEIN BAX"/>
    <property type="match status" value="1"/>
</dbReference>
<evidence type="ECO:0000313" key="4">
    <source>
        <dbReference type="Proteomes" id="UP000318717"/>
    </source>
</evidence>
<keyword evidence="1" id="KW-0472">Membrane</keyword>
<keyword evidence="1" id="KW-1133">Transmembrane helix</keyword>
<name>A0A4Y3HSJ6_9VIBR</name>
<feature type="domain" description="Mannosyl-glycoprotein endo-beta-N-acetylglucosamidase-like" evidence="2">
    <location>
        <begin position="134"/>
        <end position="257"/>
    </location>
</feature>
<comment type="caution">
    <text evidence="3">The sequence shown here is derived from an EMBL/GenBank/DDBJ whole genome shotgun (WGS) entry which is preliminary data.</text>
</comment>
<protein>
    <submittedName>
        <fullName evidence="3">Glycoside hydrolase family 73</fullName>
    </submittedName>
</protein>
<evidence type="ECO:0000313" key="3">
    <source>
        <dbReference type="EMBL" id="GEA49730.1"/>
    </source>
</evidence>
<dbReference type="EMBL" id="BJLF01000002">
    <property type="protein sequence ID" value="GEA49730.1"/>
    <property type="molecule type" value="Genomic_DNA"/>
</dbReference>
<evidence type="ECO:0000256" key="1">
    <source>
        <dbReference type="SAM" id="Phobius"/>
    </source>
</evidence>
<dbReference type="AlphaFoldDB" id="A0A4Y3HSJ6"/>
<dbReference type="Proteomes" id="UP000318717">
    <property type="component" value="Unassembled WGS sequence"/>
</dbReference>
<keyword evidence="3" id="KW-0378">Hydrolase</keyword>
<keyword evidence="1" id="KW-0812">Transmembrane</keyword>
<feature type="transmembrane region" description="Helical" evidence="1">
    <location>
        <begin position="12"/>
        <end position="30"/>
    </location>
</feature>
<evidence type="ECO:0000259" key="2">
    <source>
        <dbReference type="Pfam" id="PF01832"/>
    </source>
</evidence>
<dbReference type="RefSeq" id="WP_141344077.1">
    <property type="nucleotide sequence ID" value="NZ_BJLF01000002.1"/>
</dbReference>
<dbReference type="PANTHER" id="PTHR40572">
    <property type="entry name" value="PROTEIN BAX"/>
    <property type="match status" value="1"/>
</dbReference>
<proteinExistence type="predicted"/>
<dbReference type="InterPro" id="IPR053195">
    <property type="entry name" value="Bax-like"/>
</dbReference>
<dbReference type="Gene3D" id="1.10.530.10">
    <property type="match status" value="1"/>
</dbReference>
<dbReference type="Pfam" id="PF01832">
    <property type="entry name" value="Glucosaminidase"/>
    <property type="match status" value="1"/>
</dbReference>
<dbReference type="GO" id="GO:0004040">
    <property type="term" value="F:amidase activity"/>
    <property type="evidence" value="ECO:0007669"/>
    <property type="project" value="InterPro"/>
</dbReference>
<keyword evidence="4" id="KW-1185">Reference proteome</keyword>